<dbReference type="AlphaFoldDB" id="A0AAN8JEM3"/>
<comment type="caution">
    <text evidence="2">The sequence shown here is derived from an EMBL/GenBank/DDBJ whole genome shotgun (WGS) entry which is preliminary data.</text>
</comment>
<evidence type="ECO:0000256" key="1">
    <source>
        <dbReference type="SAM" id="SignalP"/>
    </source>
</evidence>
<organism evidence="2 3">
    <name type="scientific">Patella caerulea</name>
    <name type="common">Rayed Mediterranean limpet</name>
    <dbReference type="NCBI Taxonomy" id="87958"/>
    <lineage>
        <taxon>Eukaryota</taxon>
        <taxon>Metazoa</taxon>
        <taxon>Spiralia</taxon>
        <taxon>Lophotrochozoa</taxon>
        <taxon>Mollusca</taxon>
        <taxon>Gastropoda</taxon>
        <taxon>Patellogastropoda</taxon>
        <taxon>Patelloidea</taxon>
        <taxon>Patellidae</taxon>
        <taxon>Patella</taxon>
    </lineage>
</organism>
<feature type="chain" id="PRO_5043043281" evidence="1">
    <location>
        <begin position="21"/>
        <end position="73"/>
    </location>
</feature>
<reference evidence="2 3" key="1">
    <citation type="submission" date="2024-01" db="EMBL/GenBank/DDBJ databases">
        <title>The genome of the rayed Mediterranean limpet Patella caerulea (Linnaeus, 1758).</title>
        <authorList>
            <person name="Anh-Thu Weber A."/>
            <person name="Halstead-Nussloch G."/>
        </authorList>
    </citation>
    <scope>NUCLEOTIDE SEQUENCE [LARGE SCALE GENOMIC DNA]</scope>
    <source>
        <strain evidence="2">AATW-2023a</strain>
        <tissue evidence="2">Whole specimen</tissue>
    </source>
</reference>
<dbReference type="Proteomes" id="UP001347796">
    <property type="component" value="Unassembled WGS sequence"/>
</dbReference>
<keyword evidence="3" id="KW-1185">Reference proteome</keyword>
<sequence>MLAKIIFVLFGLLAVSKSQGDYCPDGTPIALCFSNPCVTATCSAYPEADCETNFCGSDACTAQFFVNGEQVTC</sequence>
<name>A0AAN8JEM3_PATCE</name>
<dbReference type="EMBL" id="JAZGQO010000011">
    <property type="protein sequence ID" value="KAK6174624.1"/>
    <property type="molecule type" value="Genomic_DNA"/>
</dbReference>
<evidence type="ECO:0000313" key="3">
    <source>
        <dbReference type="Proteomes" id="UP001347796"/>
    </source>
</evidence>
<accession>A0AAN8JEM3</accession>
<feature type="signal peptide" evidence="1">
    <location>
        <begin position="1"/>
        <end position="20"/>
    </location>
</feature>
<proteinExistence type="predicted"/>
<protein>
    <submittedName>
        <fullName evidence="2">Uncharacterized protein</fullName>
    </submittedName>
</protein>
<keyword evidence="1" id="KW-0732">Signal</keyword>
<gene>
    <name evidence="2" type="ORF">SNE40_017863</name>
</gene>
<evidence type="ECO:0000313" key="2">
    <source>
        <dbReference type="EMBL" id="KAK6174624.1"/>
    </source>
</evidence>